<dbReference type="RefSeq" id="WP_320212210.1">
    <property type="nucleotide sequence ID" value="NZ_JAVIIS010000002.1"/>
</dbReference>
<gene>
    <name evidence="2" type="ORF">RFM51_02130</name>
</gene>
<evidence type="ECO:0000313" key="2">
    <source>
        <dbReference type="EMBL" id="MDX8438374.1"/>
    </source>
</evidence>
<protein>
    <submittedName>
        <fullName evidence="2">Uncharacterized protein</fullName>
    </submittedName>
</protein>
<keyword evidence="1" id="KW-1133">Transmembrane helix</keyword>
<comment type="caution">
    <text evidence="2">The sequence shown here is derived from an EMBL/GenBank/DDBJ whole genome shotgun (WGS) entry which is preliminary data.</text>
</comment>
<reference evidence="2 3" key="1">
    <citation type="submission" date="2023-08" db="EMBL/GenBank/DDBJ databases">
        <title>Implementing the SeqCode for naming new Mesorhizobium species isolated from Vachellia karroo root nodules.</title>
        <authorList>
            <person name="Van Lill M."/>
        </authorList>
    </citation>
    <scope>NUCLEOTIDE SEQUENCE [LARGE SCALE GENOMIC DNA]</scope>
    <source>
        <strain evidence="2 3">VK3E</strain>
    </source>
</reference>
<proteinExistence type="predicted"/>
<keyword evidence="1" id="KW-0812">Transmembrane</keyword>
<accession>A0ABU4WQR3</accession>
<evidence type="ECO:0000313" key="3">
    <source>
        <dbReference type="Proteomes" id="UP001272097"/>
    </source>
</evidence>
<keyword evidence="1" id="KW-0472">Membrane</keyword>
<sequence>MVPLYIAAIGLAMAASAVWRYRQRDMLGMAASALMAVLAVAALLLPAKP</sequence>
<name>A0ABU4WQR3_9HYPH</name>
<keyword evidence="3" id="KW-1185">Reference proteome</keyword>
<dbReference type="Proteomes" id="UP001272097">
    <property type="component" value="Unassembled WGS sequence"/>
</dbReference>
<organism evidence="2 3">
    <name type="scientific">Mesorhizobium australafricanum</name>
    <dbReference type="NCBI Taxonomy" id="3072311"/>
    <lineage>
        <taxon>Bacteria</taxon>
        <taxon>Pseudomonadati</taxon>
        <taxon>Pseudomonadota</taxon>
        <taxon>Alphaproteobacteria</taxon>
        <taxon>Hyphomicrobiales</taxon>
        <taxon>Phyllobacteriaceae</taxon>
        <taxon>Mesorhizobium</taxon>
    </lineage>
</organism>
<evidence type="ECO:0000256" key="1">
    <source>
        <dbReference type="SAM" id="Phobius"/>
    </source>
</evidence>
<dbReference type="EMBL" id="JAVIIS010000002">
    <property type="protein sequence ID" value="MDX8438374.1"/>
    <property type="molecule type" value="Genomic_DNA"/>
</dbReference>
<feature type="transmembrane region" description="Helical" evidence="1">
    <location>
        <begin position="26"/>
        <end position="45"/>
    </location>
</feature>